<evidence type="ECO:0000256" key="6">
    <source>
        <dbReference type="ARBA" id="ARBA00023170"/>
    </source>
</evidence>
<keyword evidence="8" id="KW-0808">Transferase</keyword>
<dbReference type="GO" id="GO:0016301">
    <property type="term" value="F:kinase activity"/>
    <property type="evidence" value="ECO:0007669"/>
    <property type="project" value="UniProtKB-KW"/>
</dbReference>
<comment type="caution">
    <text evidence="8">The sequence shown here is derived from an EMBL/GenBank/DDBJ whole genome shotgun (WGS) entry which is preliminary data.</text>
</comment>
<keyword evidence="2" id="KW-0812">Transmembrane</keyword>
<evidence type="ECO:0000256" key="5">
    <source>
        <dbReference type="ARBA" id="ARBA00023136"/>
    </source>
</evidence>
<name>A0A5B6WGG7_9ROSI</name>
<evidence type="ECO:0000256" key="2">
    <source>
        <dbReference type="ARBA" id="ARBA00022692"/>
    </source>
</evidence>
<dbReference type="Pfam" id="PF13516">
    <property type="entry name" value="LRR_6"/>
    <property type="match status" value="1"/>
</dbReference>
<keyword evidence="6 8" id="KW-0675">Receptor</keyword>
<dbReference type="PROSITE" id="PS51450">
    <property type="entry name" value="LRR"/>
    <property type="match status" value="1"/>
</dbReference>
<dbReference type="AlphaFoldDB" id="A0A5B6WGG7"/>
<evidence type="ECO:0000256" key="4">
    <source>
        <dbReference type="ARBA" id="ARBA00022989"/>
    </source>
</evidence>
<dbReference type="SUPFAM" id="SSF52058">
    <property type="entry name" value="L domain-like"/>
    <property type="match status" value="1"/>
</dbReference>
<dbReference type="GO" id="GO:0016020">
    <property type="term" value="C:membrane"/>
    <property type="evidence" value="ECO:0007669"/>
    <property type="project" value="UniProtKB-SubCell"/>
</dbReference>
<dbReference type="EMBL" id="SMMG02000003">
    <property type="protein sequence ID" value="KAA3480207.1"/>
    <property type="molecule type" value="Genomic_DNA"/>
</dbReference>
<keyword evidence="4" id="KW-1133">Transmembrane helix</keyword>
<protein>
    <submittedName>
        <fullName evidence="8">LRR receptor-like serine/threonine-protein kinase GSO2</fullName>
    </submittedName>
</protein>
<accession>A0A5B6WGG7</accession>
<dbReference type="PANTHER" id="PTHR48063:SF98">
    <property type="entry name" value="LRR RECEPTOR-LIKE SERINE_THREONINE-PROTEIN KINASE FLS2"/>
    <property type="match status" value="1"/>
</dbReference>
<dbReference type="InterPro" id="IPR032675">
    <property type="entry name" value="LRR_dom_sf"/>
</dbReference>
<keyword evidence="9" id="KW-1185">Reference proteome</keyword>
<dbReference type="Proteomes" id="UP000325315">
    <property type="component" value="Unassembled WGS sequence"/>
</dbReference>
<reference evidence="9" key="1">
    <citation type="journal article" date="2019" name="Plant Biotechnol. J.">
        <title>Genome sequencing of the Australian wild diploid species Gossypium australe highlights disease resistance and delayed gland morphogenesis.</title>
        <authorList>
            <person name="Cai Y."/>
            <person name="Cai X."/>
            <person name="Wang Q."/>
            <person name="Wang P."/>
            <person name="Zhang Y."/>
            <person name="Cai C."/>
            <person name="Xu Y."/>
            <person name="Wang K."/>
            <person name="Zhou Z."/>
            <person name="Wang C."/>
            <person name="Geng S."/>
            <person name="Li B."/>
            <person name="Dong Q."/>
            <person name="Hou Y."/>
            <person name="Wang H."/>
            <person name="Ai P."/>
            <person name="Liu Z."/>
            <person name="Yi F."/>
            <person name="Sun M."/>
            <person name="An G."/>
            <person name="Cheng J."/>
            <person name="Zhang Y."/>
            <person name="Shi Q."/>
            <person name="Xie Y."/>
            <person name="Shi X."/>
            <person name="Chang Y."/>
            <person name="Huang F."/>
            <person name="Chen Y."/>
            <person name="Hong S."/>
            <person name="Mi L."/>
            <person name="Sun Q."/>
            <person name="Zhang L."/>
            <person name="Zhou B."/>
            <person name="Peng R."/>
            <person name="Zhang X."/>
            <person name="Liu F."/>
        </authorList>
    </citation>
    <scope>NUCLEOTIDE SEQUENCE [LARGE SCALE GENOMIC DNA]</scope>
    <source>
        <strain evidence="9">cv. PA1801</strain>
    </source>
</reference>
<dbReference type="InterPro" id="IPR046956">
    <property type="entry name" value="RLP23-like"/>
</dbReference>
<proteinExistence type="predicted"/>
<evidence type="ECO:0000256" key="7">
    <source>
        <dbReference type="ARBA" id="ARBA00023180"/>
    </source>
</evidence>
<keyword evidence="3" id="KW-0732">Signal</keyword>
<gene>
    <name evidence="8" type="ORF">EPI10_020657</name>
</gene>
<organism evidence="8 9">
    <name type="scientific">Gossypium australe</name>
    <dbReference type="NCBI Taxonomy" id="47621"/>
    <lineage>
        <taxon>Eukaryota</taxon>
        <taxon>Viridiplantae</taxon>
        <taxon>Streptophyta</taxon>
        <taxon>Embryophyta</taxon>
        <taxon>Tracheophyta</taxon>
        <taxon>Spermatophyta</taxon>
        <taxon>Magnoliopsida</taxon>
        <taxon>eudicotyledons</taxon>
        <taxon>Gunneridae</taxon>
        <taxon>Pentapetalae</taxon>
        <taxon>rosids</taxon>
        <taxon>malvids</taxon>
        <taxon>Malvales</taxon>
        <taxon>Malvaceae</taxon>
        <taxon>Malvoideae</taxon>
        <taxon>Gossypium</taxon>
    </lineage>
</organism>
<evidence type="ECO:0000313" key="8">
    <source>
        <dbReference type="EMBL" id="KAA3480207.1"/>
    </source>
</evidence>
<evidence type="ECO:0000313" key="9">
    <source>
        <dbReference type="Proteomes" id="UP000325315"/>
    </source>
</evidence>
<dbReference type="PANTHER" id="PTHR48063">
    <property type="entry name" value="LRR RECEPTOR-LIKE KINASE"/>
    <property type="match status" value="1"/>
</dbReference>
<dbReference type="OrthoDB" id="1600340at2759"/>
<comment type="subcellular location">
    <subcellularLocation>
        <location evidence="1">Membrane</location>
        <topology evidence="1">Single-pass type I membrane protein</topology>
    </subcellularLocation>
</comment>
<keyword evidence="7" id="KW-0325">Glycoprotein</keyword>
<evidence type="ECO:0000256" key="3">
    <source>
        <dbReference type="ARBA" id="ARBA00022729"/>
    </source>
</evidence>
<evidence type="ECO:0000256" key="1">
    <source>
        <dbReference type="ARBA" id="ARBA00004479"/>
    </source>
</evidence>
<dbReference type="Gene3D" id="3.80.10.10">
    <property type="entry name" value="Ribonuclease Inhibitor"/>
    <property type="match status" value="4"/>
</dbReference>
<sequence>MDLRWVSKLNSLVLLNLGGNGLDGPIPDFLRNMTSLRHLDLSHNYFNSSIPDTLQVLRLYGNELQGDISSTIFNIRTLSELDLSWNDLEGKLPRAAGKLCKLRSIDLSGIRLNQDISHIFEILSVCSSPRLESLAFSSCQFSGQLTDQLEHFKNLKQLCLDSNSISGPIPTSLGQLANLEWVDISNNLLEGVVSEKHFANLTKLWDFRGSNNSLVLRVNPNWVPLFQLRLLQLGSWQIGPSFPLWLRSQKHIEYLDISNSIISDVIPRGVNLSRNQISGQIQYLPQSQVYFFVDLSFNNFSGQLPRISVGPNMGPFFASFVKLSSNYFSGSLFHFLCYQGNDTLPMVVLSLANNLLSGEIPDCWIKWQYLRVLRLDGNRVSGKIPISMGTLTKLQSLHLHNNRLHGEILCH</sequence>
<keyword evidence="5" id="KW-0472">Membrane</keyword>
<keyword evidence="8" id="KW-0418">Kinase</keyword>
<dbReference type="InterPro" id="IPR001611">
    <property type="entry name" value="Leu-rich_rpt"/>
</dbReference>
<dbReference type="Pfam" id="PF00560">
    <property type="entry name" value="LRR_1"/>
    <property type="match status" value="4"/>
</dbReference>